<gene>
    <name evidence="7 8" type="primary">flhA</name>
    <name evidence="8" type="ORF">AAQM_2084</name>
</gene>
<keyword evidence="7" id="KW-0813">Transport</keyword>
<evidence type="ECO:0000256" key="6">
    <source>
        <dbReference type="ARBA" id="ARBA00023136"/>
    </source>
</evidence>
<dbReference type="EMBL" id="CP030944">
    <property type="protein sequence ID" value="QKE26796.1"/>
    <property type="molecule type" value="Genomic_DNA"/>
</dbReference>
<feature type="transmembrane region" description="Helical" evidence="7">
    <location>
        <begin position="12"/>
        <end position="29"/>
    </location>
</feature>
<feature type="transmembrane region" description="Helical" evidence="7">
    <location>
        <begin position="106"/>
        <end position="129"/>
    </location>
</feature>
<dbReference type="RefSeq" id="WP_129096035.1">
    <property type="nucleotide sequence ID" value="NZ_CBCSAE010000007.1"/>
</dbReference>
<dbReference type="Gene3D" id="3.40.30.60">
    <property type="entry name" value="FHIPEP family, domain 1"/>
    <property type="match status" value="1"/>
</dbReference>
<evidence type="ECO:0000256" key="2">
    <source>
        <dbReference type="ARBA" id="ARBA00008835"/>
    </source>
</evidence>
<feature type="transmembrane region" description="Helical" evidence="7">
    <location>
        <begin position="198"/>
        <end position="218"/>
    </location>
</feature>
<feature type="transmembrane region" description="Helical" evidence="7">
    <location>
        <begin position="230"/>
        <end position="258"/>
    </location>
</feature>
<dbReference type="Pfam" id="PF00771">
    <property type="entry name" value="FHIPEP"/>
    <property type="match status" value="1"/>
</dbReference>
<dbReference type="NCBIfam" id="TIGR01398">
    <property type="entry name" value="FlhA"/>
    <property type="match status" value="1"/>
</dbReference>
<evidence type="ECO:0000256" key="5">
    <source>
        <dbReference type="ARBA" id="ARBA00022989"/>
    </source>
</evidence>
<dbReference type="InterPro" id="IPR042194">
    <property type="entry name" value="FHIPEP_1"/>
</dbReference>
<organism evidence="8 9">
    <name type="scientific">Arcobacter aquimarinus</name>
    <dbReference type="NCBI Taxonomy" id="1315211"/>
    <lineage>
        <taxon>Bacteria</taxon>
        <taxon>Pseudomonadati</taxon>
        <taxon>Campylobacterota</taxon>
        <taxon>Epsilonproteobacteria</taxon>
        <taxon>Campylobacterales</taxon>
        <taxon>Arcobacteraceae</taxon>
        <taxon>Arcobacter</taxon>
    </lineage>
</organism>
<dbReference type="PANTHER" id="PTHR30161">
    <property type="entry name" value="FLAGELLAR EXPORT PROTEIN, MEMBRANE FLHA SUBUNIT-RELATED"/>
    <property type="match status" value="1"/>
</dbReference>
<feature type="transmembrane region" description="Helical" evidence="7">
    <location>
        <begin position="35"/>
        <end position="54"/>
    </location>
</feature>
<feature type="transmembrane region" description="Helical" evidence="7">
    <location>
        <begin position="66"/>
        <end position="86"/>
    </location>
</feature>
<comment type="subcellular location">
    <subcellularLocation>
        <location evidence="1 7">Cell membrane</location>
        <topology evidence="1 7">Multi-pass membrane protein</topology>
    </subcellularLocation>
</comment>
<keyword evidence="5 7" id="KW-1133">Transmembrane helix</keyword>
<keyword evidence="8" id="KW-0969">Cilium</keyword>
<accession>A0AAE7B567</accession>
<dbReference type="GO" id="GO:0005886">
    <property type="term" value="C:plasma membrane"/>
    <property type="evidence" value="ECO:0007669"/>
    <property type="project" value="UniProtKB-SubCell"/>
</dbReference>
<evidence type="ECO:0000256" key="3">
    <source>
        <dbReference type="ARBA" id="ARBA00022475"/>
    </source>
</evidence>
<reference evidence="8 9" key="1">
    <citation type="submission" date="2018-07" db="EMBL/GenBank/DDBJ databases">
        <title>Identification of phenol metabolism pathways in Arcobacter.</title>
        <authorList>
            <person name="Miller W.G."/>
            <person name="Yee E."/>
            <person name="Bono J.L."/>
        </authorList>
    </citation>
    <scope>NUCLEOTIDE SEQUENCE [LARGE SCALE GENOMIC DNA]</scope>
    <source>
        <strain evidence="8 9">W63</strain>
    </source>
</reference>
<dbReference type="GO" id="GO:0009306">
    <property type="term" value="P:protein secretion"/>
    <property type="evidence" value="ECO:0007669"/>
    <property type="project" value="InterPro"/>
</dbReference>
<evidence type="ECO:0000256" key="4">
    <source>
        <dbReference type="ARBA" id="ARBA00022692"/>
    </source>
</evidence>
<dbReference type="InterPro" id="IPR042196">
    <property type="entry name" value="FHIPEP_4"/>
</dbReference>
<keyword evidence="6 7" id="KW-0472">Membrane</keyword>
<dbReference type="KEGG" id="aaqi:AAQM_2084"/>
<keyword evidence="7" id="KW-1006">Bacterial flagellum protein export</keyword>
<evidence type="ECO:0000313" key="8">
    <source>
        <dbReference type="EMBL" id="QKE26796.1"/>
    </source>
</evidence>
<keyword evidence="4 7" id="KW-0812">Transmembrane</keyword>
<dbReference type="GO" id="GO:0044780">
    <property type="term" value="P:bacterial-type flagellum assembly"/>
    <property type="evidence" value="ECO:0007669"/>
    <property type="project" value="InterPro"/>
</dbReference>
<evidence type="ECO:0000256" key="7">
    <source>
        <dbReference type="RuleBase" id="RU364093"/>
    </source>
</evidence>
<proteinExistence type="inferred from homology"/>
<dbReference type="PRINTS" id="PR00949">
    <property type="entry name" value="TYPE3IMAPROT"/>
</dbReference>
<dbReference type="PIRSF" id="PIRSF005419">
    <property type="entry name" value="FlhA"/>
    <property type="match status" value="1"/>
</dbReference>
<dbReference type="AlphaFoldDB" id="A0AAE7B567"/>
<protein>
    <recommendedName>
        <fullName evidence="7">Flagellar biosynthesis protein FlhA</fullName>
    </recommendedName>
</protein>
<dbReference type="Gene3D" id="3.40.50.12790">
    <property type="entry name" value="FHIPEP family, domain 4"/>
    <property type="match status" value="1"/>
</dbReference>
<feature type="transmembrane region" description="Helical" evidence="7">
    <location>
        <begin position="301"/>
        <end position="320"/>
    </location>
</feature>
<keyword evidence="8" id="KW-0966">Cell projection</keyword>
<dbReference type="InterPro" id="IPR042193">
    <property type="entry name" value="FHIPEP_3"/>
</dbReference>
<dbReference type="Proteomes" id="UP000502065">
    <property type="component" value="Chromosome"/>
</dbReference>
<dbReference type="InterPro" id="IPR006301">
    <property type="entry name" value="FlhA"/>
</dbReference>
<comment type="similarity">
    <text evidence="2 7">Belongs to the FHIPEP (flagella/HR/invasion proteins export pore) family.</text>
</comment>
<sequence length="703" mass="77585">MNIKKIFSKDLIIVALFIAILAIIIVPLPKGILDFFLIISLSLSLLILLISLYIQKPSDLTTFPTLILILALFRLALNIATTRSILSEGHNGPEAVSSIISAFGEFVVGGDMVIGIIVFIILVLINFMVVTKGATRVAEVTARFTLDSMPGKQMAIDADLNAGFIDDKEAQERRKSLISEANFYGAMDGSSKFVKGDAVAGIIITMVNLVGGLLIGLFQHDMTVAQSGEIYTILTIGDGLVAQIPALILSTATAIIITRSNMDEERFANQSVNQLIKDSKSLMLVGMGMVLFGFVPGFPTGILMVMGLLMIFIGYVISMIESEKDNVLTRLFKAEPAKAKIDENVSTLKDKKKSMAVPDEGQTIENIMKLEVLELKLGIRLLQLVQGNSELLDKIKAIRKNIASELGFIIPQIRISDDANLGANEYQLYLKRIPLVKGRIEVDKLLAMGGLGNEKLTGLHVKEPVFNLDATWITPELKEEALMKGFTVVDAPTIISTHISEIIKRHAEDIITRQDIVDIVERLKKDFPIVIEEAMKVTSYGSLLKVCKDLLHEKIPIVDMLTIIEAVADIAEFTKAPEILLEHVRAKLYRLITQKFKDTDGILHIITIKPDLEQQFIGKLQEHHGVSQLMLSIAEINNLVTKTKQLLDTVEGKGFSKICMVVDPVLRKRISEIYEKFGLQVSVLSHAELDSRANFAIEGTLEF</sequence>
<keyword evidence="8" id="KW-0282">Flagellum</keyword>
<evidence type="ECO:0000313" key="9">
    <source>
        <dbReference type="Proteomes" id="UP000502065"/>
    </source>
</evidence>
<keyword evidence="9" id="KW-1185">Reference proteome</keyword>
<dbReference type="InterPro" id="IPR001712">
    <property type="entry name" value="T3SS_FHIPEP"/>
</dbReference>
<evidence type="ECO:0000256" key="1">
    <source>
        <dbReference type="ARBA" id="ARBA00004651"/>
    </source>
</evidence>
<keyword evidence="7" id="KW-0653">Protein transport</keyword>
<dbReference type="PANTHER" id="PTHR30161:SF1">
    <property type="entry name" value="FLAGELLAR BIOSYNTHESIS PROTEIN FLHA-RELATED"/>
    <property type="match status" value="1"/>
</dbReference>
<name>A0AAE7B567_9BACT</name>
<keyword evidence="3 7" id="KW-1003">Cell membrane</keyword>
<comment type="function">
    <text evidence="7">Required for formation of the rod structure of the flagellar apparatus. Together with FliI and FliH, may constitute the export apparatus of flagellin.</text>
</comment>
<dbReference type="Gene3D" id="1.10.8.540">
    <property type="entry name" value="FHIPEP family, domain 3"/>
    <property type="match status" value="1"/>
</dbReference>
<keyword evidence="7" id="KW-1005">Bacterial flagellum biogenesis</keyword>